<dbReference type="HAMAP" id="MF_00052_B">
    <property type="entry name" value="RNase_HII_B"/>
    <property type="match status" value="1"/>
</dbReference>
<evidence type="ECO:0000256" key="7">
    <source>
        <dbReference type="ARBA" id="ARBA00019179"/>
    </source>
</evidence>
<feature type="binding site" evidence="14 15">
    <location>
        <position position="75"/>
    </location>
    <ligand>
        <name>a divalent metal cation</name>
        <dbReference type="ChEBI" id="CHEBI:60240"/>
    </ligand>
</feature>
<dbReference type="SUPFAM" id="SSF53098">
    <property type="entry name" value="Ribonuclease H-like"/>
    <property type="match status" value="1"/>
</dbReference>
<accession>A0A1G6H7T3</accession>
<sequence>MKTVAEIKAQFAKGTVNAGELSVLRADQRKGVQQLVARYEQALEKQARAEAIHERMWKFERALQQEGYELIAGVDEVGRGPLAGPVVAAACILPQQFKLVGLTDSKQLTKSAREQFAPYIKAKALSWHIASVSAEEIDRTNILVATKEAMLQAIQGLTKTVDHLLLDAIKLPHGAPQTSLIKGDTKSISIAASSVLAKVWRDEYMVDLARTYPQYGFEYHAGYGTRAHLHALKKYGPTQAHRQSFRPVRECLE</sequence>
<dbReference type="InterPro" id="IPR036397">
    <property type="entry name" value="RNaseH_sf"/>
</dbReference>
<keyword evidence="11 14" id="KW-0255">Endonuclease</keyword>
<dbReference type="CDD" id="cd07182">
    <property type="entry name" value="RNase_HII_bacteria_HII_like"/>
    <property type="match status" value="1"/>
</dbReference>
<keyword evidence="10 14" id="KW-0479">Metal-binding</keyword>
<evidence type="ECO:0000256" key="8">
    <source>
        <dbReference type="ARBA" id="ARBA00022490"/>
    </source>
</evidence>
<reference evidence="19" key="1">
    <citation type="submission" date="2016-09" db="EMBL/GenBank/DDBJ databases">
        <authorList>
            <person name="Varghese N."/>
            <person name="Submissions S."/>
        </authorList>
    </citation>
    <scope>NUCLEOTIDE SEQUENCE [LARGE SCALE GENOMIC DNA]</scope>
    <source>
        <strain evidence="19">25nlg</strain>
    </source>
</reference>
<evidence type="ECO:0000313" key="18">
    <source>
        <dbReference type="EMBL" id="SDB90005.1"/>
    </source>
</evidence>
<comment type="cofactor">
    <cofactor evidence="2">
        <name>Mg(2+)</name>
        <dbReference type="ChEBI" id="CHEBI:18420"/>
    </cofactor>
</comment>
<evidence type="ECO:0000256" key="14">
    <source>
        <dbReference type="HAMAP-Rule" id="MF_00052"/>
    </source>
</evidence>
<dbReference type="GO" id="GO:0043137">
    <property type="term" value="P:DNA replication, removal of RNA primer"/>
    <property type="evidence" value="ECO:0007669"/>
    <property type="project" value="TreeGrafter"/>
</dbReference>
<protein>
    <recommendedName>
        <fullName evidence="7 14">Ribonuclease HII</fullName>
        <shortName evidence="14">RNase HII</shortName>
        <ecNumber evidence="6 14">3.1.26.4</ecNumber>
    </recommendedName>
</protein>
<comment type="similarity">
    <text evidence="5 14 16">Belongs to the RNase HII family.</text>
</comment>
<evidence type="ECO:0000256" key="10">
    <source>
        <dbReference type="ARBA" id="ARBA00022723"/>
    </source>
</evidence>
<comment type="function">
    <text evidence="3 14 16">Endonuclease that specifically degrades the RNA of RNA-DNA hybrids.</text>
</comment>
<evidence type="ECO:0000256" key="11">
    <source>
        <dbReference type="ARBA" id="ARBA00022759"/>
    </source>
</evidence>
<feature type="domain" description="RNase H type-2" evidence="17">
    <location>
        <begin position="69"/>
        <end position="253"/>
    </location>
</feature>
<keyword evidence="19" id="KW-1185">Reference proteome</keyword>
<evidence type="ECO:0000256" key="2">
    <source>
        <dbReference type="ARBA" id="ARBA00001946"/>
    </source>
</evidence>
<dbReference type="FunFam" id="3.30.420.10:FF:000006">
    <property type="entry name" value="Ribonuclease HII"/>
    <property type="match status" value="1"/>
</dbReference>
<dbReference type="Gene3D" id="3.30.420.10">
    <property type="entry name" value="Ribonuclease H-like superfamily/Ribonuclease H"/>
    <property type="match status" value="1"/>
</dbReference>
<dbReference type="InterPro" id="IPR022898">
    <property type="entry name" value="RNase_HII"/>
</dbReference>
<dbReference type="GO" id="GO:0005737">
    <property type="term" value="C:cytoplasm"/>
    <property type="evidence" value="ECO:0007669"/>
    <property type="project" value="UniProtKB-SubCell"/>
</dbReference>
<feature type="binding site" evidence="14 15">
    <location>
        <position position="76"/>
    </location>
    <ligand>
        <name>a divalent metal cation</name>
        <dbReference type="ChEBI" id="CHEBI:60240"/>
    </ligand>
</feature>
<dbReference type="GO" id="GO:0003723">
    <property type="term" value="F:RNA binding"/>
    <property type="evidence" value="ECO:0007669"/>
    <property type="project" value="UniProtKB-UniRule"/>
</dbReference>
<feature type="binding site" evidence="14 15">
    <location>
        <position position="167"/>
    </location>
    <ligand>
        <name>a divalent metal cation</name>
        <dbReference type="ChEBI" id="CHEBI:60240"/>
    </ligand>
</feature>
<dbReference type="Proteomes" id="UP000242662">
    <property type="component" value="Unassembled WGS sequence"/>
</dbReference>
<dbReference type="OrthoDB" id="9803420at2"/>
<keyword evidence="8 14" id="KW-0963">Cytoplasm</keyword>
<keyword evidence="9 14" id="KW-0540">Nuclease</keyword>
<dbReference type="STRING" id="1464122.SAMN05421737_10315"/>
<dbReference type="NCBIfam" id="NF000595">
    <property type="entry name" value="PRK00015.1-3"/>
    <property type="match status" value="1"/>
</dbReference>
<evidence type="ECO:0000256" key="9">
    <source>
        <dbReference type="ARBA" id="ARBA00022722"/>
    </source>
</evidence>
<evidence type="ECO:0000256" key="5">
    <source>
        <dbReference type="ARBA" id="ARBA00007383"/>
    </source>
</evidence>
<evidence type="ECO:0000256" key="12">
    <source>
        <dbReference type="ARBA" id="ARBA00022801"/>
    </source>
</evidence>
<comment type="catalytic activity">
    <reaction evidence="1 14 15 16">
        <text>Endonucleolytic cleavage to 5'-phosphomonoester.</text>
        <dbReference type="EC" id="3.1.26.4"/>
    </reaction>
</comment>
<proteinExistence type="inferred from homology"/>
<evidence type="ECO:0000256" key="3">
    <source>
        <dbReference type="ARBA" id="ARBA00004065"/>
    </source>
</evidence>
<dbReference type="PROSITE" id="PS51975">
    <property type="entry name" value="RNASE_H_2"/>
    <property type="match status" value="1"/>
</dbReference>
<dbReference type="GO" id="GO:0006298">
    <property type="term" value="P:mismatch repair"/>
    <property type="evidence" value="ECO:0007669"/>
    <property type="project" value="TreeGrafter"/>
</dbReference>
<comment type="subcellular location">
    <subcellularLocation>
        <location evidence="4 14">Cytoplasm</location>
    </subcellularLocation>
</comment>
<dbReference type="EMBL" id="FMYM01000003">
    <property type="protein sequence ID" value="SDB90005.1"/>
    <property type="molecule type" value="Genomic_DNA"/>
</dbReference>
<dbReference type="NCBIfam" id="NF000594">
    <property type="entry name" value="PRK00015.1-1"/>
    <property type="match status" value="1"/>
</dbReference>
<evidence type="ECO:0000256" key="16">
    <source>
        <dbReference type="RuleBase" id="RU003515"/>
    </source>
</evidence>
<dbReference type="RefSeq" id="WP_090774888.1">
    <property type="nucleotide sequence ID" value="NZ_FMYM01000003.1"/>
</dbReference>
<dbReference type="InterPro" id="IPR024567">
    <property type="entry name" value="RNase_HII/HIII_dom"/>
</dbReference>
<gene>
    <name evidence="14" type="primary">rnhB</name>
    <name evidence="18" type="ORF">SAMN05421737_10315</name>
</gene>
<dbReference type="GO" id="GO:0032299">
    <property type="term" value="C:ribonuclease H2 complex"/>
    <property type="evidence" value="ECO:0007669"/>
    <property type="project" value="TreeGrafter"/>
</dbReference>
<organism evidence="18 19">
    <name type="scientific">Shouchella lonarensis</name>
    <dbReference type="NCBI Taxonomy" id="1464122"/>
    <lineage>
        <taxon>Bacteria</taxon>
        <taxon>Bacillati</taxon>
        <taxon>Bacillota</taxon>
        <taxon>Bacilli</taxon>
        <taxon>Bacillales</taxon>
        <taxon>Bacillaceae</taxon>
        <taxon>Shouchella</taxon>
    </lineage>
</organism>
<dbReference type="AlphaFoldDB" id="A0A1G6H7T3"/>
<evidence type="ECO:0000256" key="6">
    <source>
        <dbReference type="ARBA" id="ARBA00012180"/>
    </source>
</evidence>
<evidence type="ECO:0000259" key="17">
    <source>
        <dbReference type="PROSITE" id="PS51975"/>
    </source>
</evidence>
<keyword evidence="12 14" id="KW-0378">Hydrolase</keyword>
<name>A0A1G6H7T3_9BACI</name>
<dbReference type="InterPro" id="IPR001352">
    <property type="entry name" value="RNase_HII/HIII"/>
</dbReference>
<dbReference type="GO" id="GO:0030145">
    <property type="term" value="F:manganese ion binding"/>
    <property type="evidence" value="ECO:0007669"/>
    <property type="project" value="UniProtKB-UniRule"/>
</dbReference>
<dbReference type="GO" id="GO:0004523">
    <property type="term" value="F:RNA-DNA hybrid ribonuclease activity"/>
    <property type="evidence" value="ECO:0007669"/>
    <property type="project" value="UniProtKB-UniRule"/>
</dbReference>
<evidence type="ECO:0000256" key="1">
    <source>
        <dbReference type="ARBA" id="ARBA00000077"/>
    </source>
</evidence>
<dbReference type="PANTHER" id="PTHR10954:SF18">
    <property type="entry name" value="RIBONUCLEASE HII"/>
    <property type="match status" value="1"/>
</dbReference>
<dbReference type="InterPro" id="IPR012337">
    <property type="entry name" value="RNaseH-like_sf"/>
</dbReference>
<evidence type="ECO:0000256" key="13">
    <source>
        <dbReference type="ARBA" id="ARBA00023211"/>
    </source>
</evidence>
<evidence type="ECO:0000313" key="19">
    <source>
        <dbReference type="Proteomes" id="UP000242662"/>
    </source>
</evidence>
<dbReference type="Pfam" id="PF01351">
    <property type="entry name" value="RNase_HII"/>
    <property type="match status" value="1"/>
</dbReference>
<evidence type="ECO:0000256" key="15">
    <source>
        <dbReference type="PROSITE-ProRule" id="PRU01319"/>
    </source>
</evidence>
<comment type="cofactor">
    <cofactor evidence="14 15">
        <name>Mn(2+)</name>
        <dbReference type="ChEBI" id="CHEBI:29035"/>
    </cofactor>
    <cofactor evidence="14 15">
        <name>Mg(2+)</name>
        <dbReference type="ChEBI" id="CHEBI:18420"/>
    </cofactor>
    <text evidence="14 15">Manganese or magnesium. Binds 1 divalent metal ion per monomer in the absence of substrate. May bind a second metal ion after substrate binding.</text>
</comment>
<keyword evidence="13 14" id="KW-0464">Manganese</keyword>
<dbReference type="PANTHER" id="PTHR10954">
    <property type="entry name" value="RIBONUCLEASE H2 SUBUNIT A"/>
    <property type="match status" value="1"/>
</dbReference>
<dbReference type="EC" id="3.1.26.4" evidence="6 14"/>
<evidence type="ECO:0000256" key="4">
    <source>
        <dbReference type="ARBA" id="ARBA00004496"/>
    </source>
</evidence>